<dbReference type="InterPro" id="IPR036691">
    <property type="entry name" value="Endo/exonu/phosph_ase_sf"/>
</dbReference>
<protein>
    <submittedName>
        <fullName evidence="4">Uncharacterized protein LOC108674527</fullName>
    </submittedName>
</protein>
<feature type="compositionally biased region" description="Basic and acidic residues" evidence="2">
    <location>
        <begin position="288"/>
        <end position="297"/>
    </location>
</feature>
<evidence type="ECO:0000256" key="2">
    <source>
        <dbReference type="SAM" id="MobiDB-lite"/>
    </source>
</evidence>
<feature type="non-terminal residue" evidence="4">
    <location>
        <position position="429"/>
    </location>
</feature>
<feature type="region of interest" description="Disordered" evidence="2">
    <location>
        <begin position="268"/>
        <end position="325"/>
    </location>
</feature>
<dbReference type="KEGG" id="hazt:108674527"/>
<dbReference type="RefSeq" id="XP_018017976.1">
    <property type="nucleotide sequence ID" value="XM_018162487.1"/>
</dbReference>
<accession>A0A8B7NYM2</accession>
<dbReference type="OrthoDB" id="8064697at2759"/>
<sequence>MHVGTLYTVTIASAPQVQQHTPAPHVPVRPPAPPRPPRPLPGPPSPPRSVPPDRPQANKPPTRHQNLNILQLNIDGLRTKHALYRSTSPDITFCSPSLSHRISWRAETDLSSDHLPIIITLPSTKGTNFHTSQTIRNYNRSSWEEFARETEVRFQELNTQPITNIDHTLTHFNTIIAEADKKHVFKGNRKKYNPNFTPDISRLIRTRNNLRCTPTPHSQATTDHIHELNEQIKTSIRNRQKQRWEEFVATLDHRTNSSKLYRTIRSLTNSNSGLTPSHSAGQAAAKAEAARRQKEEQEAAEAAAKAEAARRQEEEAAEAAAKAEAARRQEEEQEVRWWWWLVVVVTEASSQAHEAALASLREDHKAALASLREEHEAALASLREEHEAALASLREEHEAALASLREEVERLQLQLREREALIKELQQKR</sequence>
<name>A0A8B7NYM2_HYAAZ</name>
<dbReference type="PANTHER" id="PTHR36688:SF1">
    <property type="entry name" value="ENDONUCLEASE_EXONUCLEASE_PHOSPHATASE DOMAIN-CONTAINING PROTEIN"/>
    <property type="match status" value="1"/>
</dbReference>
<evidence type="ECO:0000313" key="3">
    <source>
        <dbReference type="Proteomes" id="UP000694843"/>
    </source>
</evidence>
<feature type="region of interest" description="Disordered" evidence="2">
    <location>
        <begin position="13"/>
        <end position="66"/>
    </location>
</feature>
<feature type="compositionally biased region" description="Pro residues" evidence="2">
    <location>
        <begin position="24"/>
        <end position="54"/>
    </location>
</feature>
<evidence type="ECO:0000256" key="1">
    <source>
        <dbReference type="SAM" id="Coils"/>
    </source>
</evidence>
<feature type="compositionally biased region" description="Polar residues" evidence="2">
    <location>
        <begin position="268"/>
        <end position="280"/>
    </location>
</feature>
<organism evidence="3 4">
    <name type="scientific">Hyalella azteca</name>
    <name type="common">Amphipod</name>
    <dbReference type="NCBI Taxonomy" id="294128"/>
    <lineage>
        <taxon>Eukaryota</taxon>
        <taxon>Metazoa</taxon>
        <taxon>Ecdysozoa</taxon>
        <taxon>Arthropoda</taxon>
        <taxon>Crustacea</taxon>
        <taxon>Multicrustacea</taxon>
        <taxon>Malacostraca</taxon>
        <taxon>Eumalacostraca</taxon>
        <taxon>Peracarida</taxon>
        <taxon>Amphipoda</taxon>
        <taxon>Senticaudata</taxon>
        <taxon>Talitrida</taxon>
        <taxon>Talitroidea</taxon>
        <taxon>Hyalellidae</taxon>
        <taxon>Hyalella</taxon>
    </lineage>
</organism>
<dbReference type="SUPFAM" id="SSF56219">
    <property type="entry name" value="DNase I-like"/>
    <property type="match status" value="1"/>
</dbReference>
<feature type="coiled-coil region" evidence="1">
    <location>
        <begin position="361"/>
        <end position="428"/>
    </location>
</feature>
<reference evidence="4" key="1">
    <citation type="submission" date="2025-08" db="UniProtKB">
        <authorList>
            <consortium name="RefSeq"/>
        </authorList>
    </citation>
    <scope>IDENTIFICATION</scope>
    <source>
        <tissue evidence="4">Whole organism</tissue>
    </source>
</reference>
<dbReference type="Proteomes" id="UP000694843">
    <property type="component" value="Unplaced"/>
</dbReference>
<keyword evidence="3" id="KW-1185">Reference proteome</keyword>
<dbReference type="PANTHER" id="PTHR36688">
    <property type="entry name" value="ENDO/EXONUCLEASE/PHOSPHATASE DOMAIN-CONTAINING PROTEIN"/>
    <property type="match status" value="1"/>
</dbReference>
<dbReference type="AlphaFoldDB" id="A0A8B7NYM2"/>
<dbReference type="GeneID" id="108674527"/>
<dbReference type="InterPro" id="IPR052560">
    <property type="entry name" value="RdDP_mobile_element"/>
</dbReference>
<gene>
    <name evidence="4" type="primary">LOC108674527</name>
</gene>
<keyword evidence="1" id="KW-0175">Coiled coil</keyword>
<proteinExistence type="predicted"/>
<evidence type="ECO:0000313" key="4">
    <source>
        <dbReference type="RefSeq" id="XP_018017976.1"/>
    </source>
</evidence>